<evidence type="ECO:0000313" key="1">
    <source>
        <dbReference type="EMBL" id="HIT85250.1"/>
    </source>
</evidence>
<dbReference type="Proteomes" id="UP000824165">
    <property type="component" value="Unassembled WGS sequence"/>
</dbReference>
<dbReference type="InterPro" id="IPR016155">
    <property type="entry name" value="Mopterin_synth/thiamin_S_b"/>
</dbReference>
<dbReference type="PANTHER" id="PTHR34472:SF1">
    <property type="entry name" value="SULFUR CARRIER PROTEIN THIS"/>
    <property type="match status" value="1"/>
</dbReference>
<dbReference type="AlphaFoldDB" id="A0A9D1H2P1"/>
<dbReference type="SUPFAM" id="SSF54285">
    <property type="entry name" value="MoaD/ThiS"/>
    <property type="match status" value="1"/>
</dbReference>
<sequence>MVILNGKETAYGGGNLSELLKENGFRTDRIAVEYNGEILPKSEYDKTVLKDGDVLEVVSFVGGG</sequence>
<reference evidence="1" key="1">
    <citation type="submission" date="2020-10" db="EMBL/GenBank/DDBJ databases">
        <authorList>
            <person name="Gilroy R."/>
        </authorList>
    </citation>
    <scope>NUCLEOTIDE SEQUENCE</scope>
    <source>
        <strain evidence="1">CHK181-108</strain>
    </source>
</reference>
<accession>A0A9D1H2P1</accession>
<dbReference type="NCBIfam" id="TIGR01683">
    <property type="entry name" value="thiS"/>
    <property type="match status" value="1"/>
</dbReference>
<dbReference type="InterPro" id="IPR010035">
    <property type="entry name" value="Thi_S"/>
</dbReference>
<dbReference type="Gene3D" id="3.10.20.30">
    <property type="match status" value="1"/>
</dbReference>
<evidence type="ECO:0000313" key="2">
    <source>
        <dbReference type="Proteomes" id="UP000824165"/>
    </source>
</evidence>
<dbReference type="InterPro" id="IPR012675">
    <property type="entry name" value="Beta-grasp_dom_sf"/>
</dbReference>
<dbReference type="EMBL" id="DVLU01000047">
    <property type="protein sequence ID" value="HIT85250.1"/>
    <property type="molecule type" value="Genomic_DNA"/>
</dbReference>
<dbReference type="CDD" id="cd00565">
    <property type="entry name" value="Ubl_ThiS"/>
    <property type="match status" value="1"/>
</dbReference>
<dbReference type="Pfam" id="PF02597">
    <property type="entry name" value="ThiS"/>
    <property type="match status" value="1"/>
</dbReference>
<dbReference type="PANTHER" id="PTHR34472">
    <property type="entry name" value="SULFUR CARRIER PROTEIN THIS"/>
    <property type="match status" value="1"/>
</dbReference>
<proteinExistence type="predicted"/>
<gene>
    <name evidence="1" type="primary">thiS</name>
    <name evidence="1" type="ORF">IAA60_05000</name>
</gene>
<name>A0A9D1H2P1_9FIRM</name>
<reference evidence="1" key="2">
    <citation type="journal article" date="2021" name="PeerJ">
        <title>Extensive microbial diversity within the chicken gut microbiome revealed by metagenomics and culture.</title>
        <authorList>
            <person name="Gilroy R."/>
            <person name="Ravi A."/>
            <person name="Getino M."/>
            <person name="Pursley I."/>
            <person name="Horton D.L."/>
            <person name="Alikhan N.F."/>
            <person name="Baker D."/>
            <person name="Gharbi K."/>
            <person name="Hall N."/>
            <person name="Watson M."/>
            <person name="Adriaenssens E.M."/>
            <person name="Foster-Nyarko E."/>
            <person name="Jarju S."/>
            <person name="Secka A."/>
            <person name="Antonio M."/>
            <person name="Oren A."/>
            <person name="Chaudhuri R.R."/>
            <person name="La Ragione R."/>
            <person name="Hildebrand F."/>
            <person name="Pallen M.J."/>
        </authorList>
    </citation>
    <scope>NUCLEOTIDE SEQUENCE</scope>
    <source>
        <strain evidence="1">CHK181-108</strain>
    </source>
</reference>
<dbReference type="InterPro" id="IPR003749">
    <property type="entry name" value="ThiS/MoaD-like"/>
</dbReference>
<protein>
    <submittedName>
        <fullName evidence="1">Sulfur carrier protein ThiS</fullName>
    </submittedName>
</protein>
<organism evidence="1 2">
    <name type="scientific">Candidatus Ornithomonoglobus intestinigallinarum</name>
    <dbReference type="NCBI Taxonomy" id="2840894"/>
    <lineage>
        <taxon>Bacteria</taxon>
        <taxon>Bacillati</taxon>
        <taxon>Bacillota</taxon>
        <taxon>Clostridia</taxon>
        <taxon>Candidatus Ornithomonoglobus</taxon>
    </lineage>
</organism>
<comment type="caution">
    <text evidence="1">The sequence shown here is derived from an EMBL/GenBank/DDBJ whole genome shotgun (WGS) entry which is preliminary data.</text>
</comment>